<reference evidence="1 2" key="1">
    <citation type="submission" date="2019-08" db="EMBL/GenBank/DDBJ databases">
        <title>In-depth cultivation of the pig gut microbiome towards novel bacterial diversity and tailored functional studies.</title>
        <authorList>
            <person name="Wylensek D."/>
            <person name="Hitch T.C.A."/>
            <person name="Clavel T."/>
        </authorList>
    </citation>
    <scope>NUCLEOTIDE SEQUENCE [LARGE SCALE GENOMIC DNA]</scope>
    <source>
        <strain evidence="1 2">Oil+RF-744-WCA-WT-13</strain>
    </source>
</reference>
<gene>
    <name evidence="1" type="ORF">FYJ60_00710</name>
</gene>
<protein>
    <submittedName>
        <fullName evidence="1">DUF2284 domain-containing protein</fullName>
    </submittedName>
</protein>
<keyword evidence="2" id="KW-1185">Reference proteome</keyword>
<evidence type="ECO:0000313" key="2">
    <source>
        <dbReference type="Proteomes" id="UP000466864"/>
    </source>
</evidence>
<dbReference type="EMBL" id="VUMV01000001">
    <property type="protein sequence ID" value="MST80858.1"/>
    <property type="molecule type" value="Genomic_DNA"/>
</dbReference>
<organism evidence="1 2">
    <name type="scientific">Bilifractor porci</name>
    <dbReference type="NCBI Taxonomy" id="2606636"/>
    <lineage>
        <taxon>Bacteria</taxon>
        <taxon>Bacillati</taxon>
        <taxon>Bacillota</taxon>
        <taxon>Clostridia</taxon>
        <taxon>Lachnospirales</taxon>
        <taxon>Lachnospiraceae</taxon>
        <taxon>Bilifractor</taxon>
    </lineage>
</organism>
<proteinExistence type="predicted"/>
<dbReference type="AlphaFoldDB" id="A0A7X2TNA7"/>
<comment type="caution">
    <text evidence="1">The sequence shown here is derived from an EMBL/GenBank/DDBJ whole genome shotgun (WGS) entry which is preliminary data.</text>
</comment>
<dbReference type="RefSeq" id="WP_154456674.1">
    <property type="nucleotide sequence ID" value="NZ_VUMV01000001.1"/>
</dbReference>
<accession>A0A7X2TNA7</accession>
<dbReference type="InterPro" id="IPR019271">
    <property type="entry name" value="DUF2284_metal-binding"/>
</dbReference>
<dbReference type="Proteomes" id="UP000466864">
    <property type="component" value="Unassembled WGS sequence"/>
</dbReference>
<dbReference type="Pfam" id="PF10050">
    <property type="entry name" value="DUF2284"/>
    <property type="match status" value="1"/>
</dbReference>
<name>A0A7X2TNA7_9FIRM</name>
<sequence length="180" mass="20644">MDEQKVIEQLLAAYPVYQYGFFQSKDLDINSRVREICQTECERYGTSWSCPPAVGTVEECREKIEKFPEGLLFSTVAEVKNILDMQETLSTRFAHEEITVSVEREMRKNGLDVLTLSSESCAICSSCAYPGAPCRHPDRMHPCIESHGIVVSSLVEKLKMDYYLGEQTLLWFSLILFRKR</sequence>
<evidence type="ECO:0000313" key="1">
    <source>
        <dbReference type="EMBL" id="MST80858.1"/>
    </source>
</evidence>